<keyword evidence="2" id="KW-1185">Reference proteome</keyword>
<comment type="caution">
    <text evidence="1">The sequence shown here is derived from an EMBL/GenBank/DDBJ whole genome shotgun (WGS) entry which is preliminary data.</text>
</comment>
<evidence type="ECO:0000313" key="1">
    <source>
        <dbReference type="EMBL" id="PKI51779.1"/>
    </source>
</evidence>
<name>A0A2I0J6B1_PUNGR</name>
<dbReference type="Proteomes" id="UP000233551">
    <property type="component" value="Unassembled WGS sequence"/>
</dbReference>
<evidence type="ECO:0000313" key="2">
    <source>
        <dbReference type="Proteomes" id="UP000233551"/>
    </source>
</evidence>
<organism evidence="1 2">
    <name type="scientific">Punica granatum</name>
    <name type="common">Pomegranate</name>
    <dbReference type="NCBI Taxonomy" id="22663"/>
    <lineage>
        <taxon>Eukaryota</taxon>
        <taxon>Viridiplantae</taxon>
        <taxon>Streptophyta</taxon>
        <taxon>Embryophyta</taxon>
        <taxon>Tracheophyta</taxon>
        <taxon>Spermatophyta</taxon>
        <taxon>Magnoliopsida</taxon>
        <taxon>eudicotyledons</taxon>
        <taxon>Gunneridae</taxon>
        <taxon>Pentapetalae</taxon>
        <taxon>rosids</taxon>
        <taxon>malvids</taxon>
        <taxon>Myrtales</taxon>
        <taxon>Lythraceae</taxon>
        <taxon>Punica</taxon>
    </lineage>
</organism>
<proteinExistence type="predicted"/>
<sequence>MVGGDSFSSMFVTHPWEGGHTQAVRIGARMMGPTISDLGLHSVGDPLRLVRAKEEQPLGDRRVRVDEPEAKHLGGFKRLFEKAITWCSSEVFGPIVTKPVTPVAVGGTRELREAFSACNCEVVWGSFRPMTACWCSEVLVVLCGDKYRLTRGCEKLLATMFGPSWLHVVAAIGHGDVEETVAKDLVPPGCLMVAVVTDGLFSIFSENSFLE</sequence>
<gene>
    <name evidence="1" type="ORF">CRG98_027827</name>
</gene>
<dbReference type="EMBL" id="PGOL01001992">
    <property type="protein sequence ID" value="PKI51779.1"/>
    <property type="molecule type" value="Genomic_DNA"/>
</dbReference>
<dbReference type="AlphaFoldDB" id="A0A2I0J6B1"/>
<protein>
    <submittedName>
        <fullName evidence="1">Uncharacterized protein</fullName>
    </submittedName>
</protein>
<accession>A0A2I0J6B1</accession>
<reference evidence="1 2" key="1">
    <citation type="submission" date="2017-11" db="EMBL/GenBank/DDBJ databases">
        <title>De-novo sequencing of pomegranate (Punica granatum L.) genome.</title>
        <authorList>
            <person name="Akparov Z."/>
            <person name="Amiraslanov A."/>
            <person name="Hajiyeva S."/>
            <person name="Abbasov M."/>
            <person name="Kaur K."/>
            <person name="Hamwieh A."/>
            <person name="Solovyev V."/>
            <person name="Salamov A."/>
            <person name="Braich B."/>
            <person name="Kosarev P."/>
            <person name="Mahmoud A."/>
            <person name="Hajiyev E."/>
            <person name="Babayeva S."/>
            <person name="Izzatullayeva V."/>
            <person name="Mammadov A."/>
            <person name="Mammadov A."/>
            <person name="Sharifova S."/>
            <person name="Ojaghi J."/>
            <person name="Eynullazada K."/>
            <person name="Bayramov B."/>
            <person name="Abdulazimova A."/>
            <person name="Shahmuradov I."/>
        </authorList>
    </citation>
    <scope>NUCLEOTIDE SEQUENCE [LARGE SCALE GENOMIC DNA]</scope>
    <source>
        <strain evidence="2">cv. AG2017</strain>
        <tissue evidence="1">Leaf</tissue>
    </source>
</reference>